<evidence type="ECO:0000259" key="10">
    <source>
        <dbReference type="Pfam" id="PF02714"/>
    </source>
</evidence>
<evidence type="ECO:0000256" key="8">
    <source>
        <dbReference type="SAM" id="MobiDB-lite"/>
    </source>
</evidence>
<evidence type="ECO:0000256" key="2">
    <source>
        <dbReference type="ARBA" id="ARBA00007779"/>
    </source>
</evidence>
<dbReference type="GO" id="GO:0005227">
    <property type="term" value="F:calcium-activated cation channel activity"/>
    <property type="evidence" value="ECO:0007669"/>
    <property type="project" value="InterPro"/>
</dbReference>
<evidence type="ECO:0000259" key="11">
    <source>
        <dbReference type="Pfam" id="PF12621"/>
    </source>
</evidence>
<feature type="transmembrane region" description="Helical" evidence="9">
    <location>
        <begin position="161"/>
        <end position="180"/>
    </location>
</feature>
<dbReference type="Pfam" id="PF14703">
    <property type="entry name" value="PHM7_cyt"/>
    <property type="match status" value="1"/>
</dbReference>
<sequence length="891" mass="99346">MDQASPLHHAILPRASAGSSSDSKKNAASLSQLLATLVPVLLVAVIYTSIFFCLRPRLKRNYSPRSHVGSLRPQERSPDLPNGMFNWISTFNKIPDSYVLNHHTLDGFLLLRYLKISVAICFVGCLMTWPILFPVNATGGGGQKQLNVISFSNVTNTKNRFYAHTFVAWIFFTFVFYVVMRESIYYINLRQAYLLSPLYANRMSARTVLFTSVPKDYLDEGKLRRMFGKQVKNLWIANDCEEIEDLVTQRDKVAMKLEAAETKLVTMSNKARLEEAKKGSHHDDGVELTNNGVDGESGSVAARWVQPKKRPTHRLKFLVGKKVDTINWCRSELERLIPMIDAKQASYRAGEGTFICAVFVEFYTQTEAQAAYQSLAHHQPLHMSPRFIGINPEEVIWSSLPINWASRVVRNIATSAFVFALIIFWAIPVAFVGALSNISALSQGTPGKPALLPWLSFINKIPSVILGVVQGLLPSILLAVLMALLPIILRKMAKLAGKPSLSSVELRVQNTYFVFQVIQVFLVTTISSSASAAVTSIIEDPSSATSLLGQDLPTASNFYISYFILQGLFISSGAVLQLVGVILYKVLGMFLDSTPRKMYKRFSTLSGLGWGTVFPLYTLLTVIAITYSIIAPLVLGFATLGLYLIYLAYRYNLLYVFNATIDTQGLVYPRALQQTTTGVYLSIVCLIGLFAIKTAIGPLILMIIYLIFIALFHFSLNSAIDPLLMYLPKSLQVEEESLLSLENGNTNGGAMTDKKGLSATTNDRQAGNSTDTDDKELPAAPHKKPNLITKFLSPHIYTDYHTLRRLVPRGFAEIEYAPEVERDAFYHPAISSPTPVLWIPRDEMGVSRQECRHSSKVIPMTDDGAGFDEKGKMVWDHETARPPIYQEKVYY</sequence>
<accession>A0A8H6FJ01</accession>
<keyword evidence="4 9" id="KW-0812">Transmembrane</keyword>
<dbReference type="PANTHER" id="PTHR13018">
    <property type="entry name" value="PROBABLE MEMBRANE PROTEIN DUF221-RELATED"/>
    <property type="match status" value="1"/>
</dbReference>
<keyword evidence="6 9" id="KW-0472">Membrane</keyword>
<comment type="caution">
    <text evidence="14">The sequence shown here is derived from an EMBL/GenBank/DDBJ whole genome shotgun (WGS) entry which is preliminary data.</text>
</comment>
<dbReference type="InterPro" id="IPR032880">
    <property type="entry name" value="CSC1/OSCA1-like_N"/>
</dbReference>
<name>A0A8H6FJ01_9LECA</name>
<evidence type="ECO:0008006" key="16">
    <source>
        <dbReference type="Google" id="ProtNLM"/>
    </source>
</evidence>
<keyword evidence="15" id="KW-1185">Reference proteome</keyword>
<dbReference type="Proteomes" id="UP000593566">
    <property type="component" value="Unassembled WGS sequence"/>
</dbReference>
<protein>
    <recommendedName>
        <fullName evidence="16">DUF221-domain-containing protein</fullName>
    </recommendedName>
</protein>
<feature type="transmembrane region" description="Helical" evidence="9">
    <location>
        <begin position="113"/>
        <end position="132"/>
    </location>
</feature>
<evidence type="ECO:0000256" key="4">
    <source>
        <dbReference type="ARBA" id="ARBA00022692"/>
    </source>
</evidence>
<feature type="transmembrane region" description="Helical" evidence="9">
    <location>
        <begin position="605"/>
        <end position="623"/>
    </location>
</feature>
<keyword evidence="3" id="KW-0813">Transport</keyword>
<feature type="domain" description="10TM putative phosphate transporter extracellular tail" evidence="11">
    <location>
        <begin position="791"/>
        <end position="883"/>
    </location>
</feature>
<feature type="transmembrane region" description="Helical" evidence="9">
    <location>
        <begin position="461"/>
        <end position="489"/>
    </location>
</feature>
<keyword evidence="7" id="KW-0175">Coiled coil</keyword>
<comment type="similarity">
    <text evidence="2">Belongs to the CSC1 (TC 1.A.17) family.</text>
</comment>
<feature type="compositionally biased region" description="Polar residues" evidence="8">
    <location>
        <begin position="758"/>
        <end position="770"/>
    </location>
</feature>
<dbReference type="Pfam" id="PF12621">
    <property type="entry name" value="PHM7_ext"/>
    <property type="match status" value="1"/>
</dbReference>
<feature type="transmembrane region" description="Helical" evidence="9">
    <location>
        <begin position="416"/>
        <end position="441"/>
    </location>
</feature>
<evidence type="ECO:0000259" key="12">
    <source>
        <dbReference type="Pfam" id="PF13967"/>
    </source>
</evidence>
<proteinExistence type="inferred from homology"/>
<organism evidence="14 15">
    <name type="scientific">Letharia lupina</name>
    <dbReference type="NCBI Taxonomy" id="560253"/>
    <lineage>
        <taxon>Eukaryota</taxon>
        <taxon>Fungi</taxon>
        <taxon>Dikarya</taxon>
        <taxon>Ascomycota</taxon>
        <taxon>Pezizomycotina</taxon>
        <taxon>Lecanoromycetes</taxon>
        <taxon>OSLEUM clade</taxon>
        <taxon>Lecanoromycetidae</taxon>
        <taxon>Lecanorales</taxon>
        <taxon>Lecanorineae</taxon>
        <taxon>Parmeliaceae</taxon>
        <taxon>Letharia</taxon>
    </lineage>
</organism>
<evidence type="ECO:0000313" key="15">
    <source>
        <dbReference type="Proteomes" id="UP000593566"/>
    </source>
</evidence>
<dbReference type="PANTHER" id="PTHR13018:SF26">
    <property type="entry name" value="DOMAIN PROTEIN, PUTATIVE (AFU_ORTHOLOGUE AFUA_5G10920)-RELATED"/>
    <property type="match status" value="1"/>
</dbReference>
<reference evidence="14 15" key="1">
    <citation type="journal article" date="2020" name="Genomics">
        <title>Complete, high-quality genomes from long-read metagenomic sequencing of two wolf lichen thalli reveals enigmatic genome architecture.</title>
        <authorList>
            <person name="McKenzie S.K."/>
            <person name="Walston R.F."/>
            <person name="Allen J.L."/>
        </authorList>
    </citation>
    <scope>NUCLEOTIDE SEQUENCE [LARGE SCALE GENOMIC DNA]</scope>
    <source>
        <strain evidence="14">WasteWater1</strain>
    </source>
</reference>
<dbReference type="InterPro" id="IPR022257">
    <property type="entry name" value="PHM7_ext"/>
</dbReference>
<comment type="subcellular location">
    <subcellularLocation>
        <location evidence="1">Membrane</location>
        <topology evidence="1">Multi-pass membrane protein</topology>
    </subcellularLocation>
</comment>
<dbReference type="EMBL" id="JACCJB010000003">
    <property type="protein sequence ID" value="KAF6229402.1"/>
    <property type="molecule type" value="Genomic_DNA"/>
</dbReference>
<feature type="coiled-coil region" evidence="7">
    <location>
        <begin position="243"/>
        <end position="277"/>
    </location>
</feature>
<evidence type="ECO:0000313" key="14">
    <source>
        <dbReference type="EMBL" id="KAF6229402.1"/>
    </source>
</evidence>
<dbReference type="InterPro" id="IPR045122">
    <property type="entry name" value="Csc1-like"/>
</dbReference>
<feature type="domain" description="CSC1/OSCA1-like cytosolic" evidence="13">
    <location>
        <begin position="205"/>
        <end position="398"/>
    </location>
</feature>
<dbReference type="InterPro" id="IPR027815">
    <property type="entry name" value="CSC1/OSCA1-like_cyt"/>
</dbReference>
<evidence type="ECO:0000256" key="1">
    <source>
        <dbReference type="ARBA" id="ARBA00004141"/>
    </source>
</evidence>
<dbReference type="InterPro" id="IPR003864">
    <property type="entry name" value="CSC1/OSCA1-like_7TM"/>
</dbReference>
<feature type="transmembrane region" description="Helical" evidence="9">
    <location>
        <begin position="33"/>
        <end position="54"/>
    </location>
</feature>
<feature type="transmembrane region" description="Helical" evidence="9">
    <location>
        <begin position="678"/>
        <end position="696"/>
    </location>
</feature>
<feature type="domain" description="CSC1/OSCA1-like 7TM region" evidence="10">
    <location>
        <begin position="410"/>
        <end position="690"/>
    </location>
</feature>
<dbReference type="Pfam" id="PF13967">
    <property type="entry name" value="RSN1_TM"/>
    <property type="match status" value="1"/>
</dbReference>
<evidence type="ECO:0000256" key="5">
    <source>
        <dbReference type="ARBA" id="ARBA00022989"/>
    </source>
</evidence>
<dbReference type="Pfam" id="PF02714">
    <property type="entry name" value="RSN1_7TM"/>
    <property type="match status" value="1"/>
</dbReference>
<evidence type="ECO:0000256" key="3">
    <source>
        <dbReference type="ARBA" id="ARBA00022448"/>
    </source>
</evidence>
<feature type="transmembrane region" description="Helical" evidence="9">
    <location>
        <begin position="629"/>
        <end position="649"/>
    </location>
</feature>
<feature type="transmembrane region" description="Helical" evidence="9">
    <location>
        <begin position="510"/>
        <end position="538"/>
    </location>
</feature>
<evidence type="ECO:0000256" key="6">
    <source>
        <dbReference type="ARBA" id="ARBA00023136"/>
    </source>
</evidence>
<keyword evidence="5 9" id="KW-1133">Transmembrane helix</keyword>
<feature type="transmembrane region" description="Helical" evidence="9">
    <location>
        <begin position="558"/>
        <end position="584"/>
    </location>
</feature>
<evidence type="ECO:0000256" key="7">
    <source>
        <dbReference type="SAM" id="Coils"/>
    </source>
</evidence>
<dbReference type="GeneID" id="59335917"/>
<evidence type="ECO:0000256" key="9">
    <source>
        <dbReference type="SAM" id="Phobius"/>
    </source>
</evidence>
<dbReference type="GO" id="GO:0005886">
    <property type="term" value="C:plasma membrane"/>
    <property type="evidence" value="ECO:0007669"/>
    <property type="project" value="TreeGrafter"/>
</dbReference>
<feature type="domain" description="CSC1/OSCA1-like N-terminal transmembrane" evidence="12">
    <location>
        <begin position="33"/>
        <end position="182"/>
    </location>
</feature>
<dbReference type="AlphaFoldDB" id="A0A8H6FJ01"/>
<evidence type="ECO:0000259" key="13">
    <source>
        <dbReference type="Pfam" id="PF14703"/>
    </source>
</evidence>
<feature type="region of interest" description="Disordered" evidence="8">
    <location>
        <begin position="744"/>
        <end position="781"/>
    </location>
</feature>
<dbReference type="RefSeq" id="XP_037157044.1">
    <property type="nucleotide sequence ID" value="XM_037298409.1"/>
</dbReference>
<gene>
    <name evidence="14" type="ORF">HO133_007518</name>
</gene>